<gene>
    <name evidence="8" type="ORF">A8990_14342</name>
</gene>
<feature type="transmembrane region" description="Helical" evidence="7">
    <location>
        <begin position="245"/>
        <end position="263"/>
    </location>
</feature>
<keyword evidence="9" id="KW-1185">Reference proteome</keyword>
<keyword evidence="2" id="KW-0813">Transport</keyword>
<dbReference type="EMBL" id="QTTN01000043">
    <property type="protein sequence ID" value="REE67337.1"/>
    <property type="molecule type" value="Genomic_DNA"/>
</dbReference>
<feature type="transmembrane region" description="Helical" evidence="7">
    <location>
        <begin position="75"/>
        <end position="95"/>
    </location>
</feature>
<protein>
    <submittedName>
        <fullName evidence="8">MFS transporter</fullName>
    </submittedName>
</protein>
<evidence type="ECO:0000256" key="2">
    <source>
        <dbReference type="ARBA" id="ARBA00022448"/>
    </source>
</evidence>
<evidence type="ECO:0000256" key="3">
    <source>
        <dbReference type="ARBA" id="ARBA00022475"/>
    </source>
</evidence>
<keyword evidence="3" id="KW-1003">Cell membrane</keyword>
<keyword evidence="5 7" id="KW-1133">Transmembrane helix</keyword>
<dbReference type="PANTHER" id="PTHR23517:SF2">
    <property type="entry name" value="MULTIDRUG RESISTANCE PROTEIN MDTH"/>
    <property type="match status" value="1"/>
</dbReference>
<dbReference type="InterPro" id="IPR011701">
    <property type="entry name" value="MFS"/>
</dbReference>
<keyword evidence="6 7" id="KW-0472">Membrane</keyword>
<keyword evidence="4 7" id="KW-0812">Transmembrane</keyword>
<dbReference type="Pfam" id="PF07690">
    <property type="entry name" value="MFS_1"/>
    <property type="match status" value="1"/>
</dbReference>
<evidence type="ECO:0000256" key="5">
    <source>
        <dbReference type="ARBA" id="ARBA00022989"/>
    </source>
</evidence>
<evidence type="ECO:0000256" key="7">
    <source>
        <dbReference type="SAM" id="Phobius"/>
    </source>
</evidence>
<dbReference type="AlphaFoldDB" id="A0A3D9QUI8"/>
<dbReference type="Gene3D" id="1.20.1250.20">
    <property type="entry name" value="MFS general substrate transporter like domains"/>
    <property type="match status" value="1"/>
</dbReference>
<dbReference type="GO" id="GO:0022857">
    <property type="term" value="F:transmembrane transporter activity"/>
    <property type="evidence" value="ECO:0007669"/>
    <property type="project" value="InterPro"/>
</dbReference>
<dbReference type="SUPFAM" id="SSF103473">
    <property type="entry name" value="MFS general substrate transporter"/>
    <property type="match status" value="1"/>
</dbReference>
<accession>A0A3D9QUI8</accession>
<dbReference type="GO" id="GO:0005886">
    <property type="term" value="C:plasma membrane"/>
    <property type="evidence" value="ECO:0007669"/>
    <property type="project" value="UniProtKB-SubCell"/>
</dbReference>
<organism evidence="8 9">
    <name type="scientific">Paenibacillus taihuensis</name>
    <dbReference type="NCBI Taxonomy" id="1156355"/>
    <lineage>
        <taxon>Bacteria</taxon>
        <taxon>Bacillati</taxon>
        <taxon>Bacillota</taxon>
        <taxon>Bacilli</taxon>
        <taxon>Bacillales</taxon>
        <taxon>Paenibacillaceae</taxon>
        <taxon>Paenibacillus</taxon>
    </lineage>
</organism>
<feature type="transmembrane region" description="Helical" evidence="7">
    <location>
        <begin position="122"/>
        <end position="144"/>
    </location>
</feature>
<evidence type="ECO:0000256" key="6">
    <source>
        <dbReference type="ARBA" id="ARBA00023136"/>
    </source>
</evidence>
<feature type="transmembrane region" description="Helical" evidence="7">
    <location>
        <begin position="156"/>
        <end position="175"/>
    </location>
</feature>
<proteinExistence type="predicted"/>
<evidence type="ECO:0000256" key="1">
    <source>
        <dbReference type="ARBA" id="ARBA00004651"/>
    </source>
</evidence>
<dbReference type="PANTHER" id="PTHR23517">
    <property type="entry name" value="RESISTANCE PROTEIN MDTM, PUTATIVE-RELATED-RELATED"/>
    <property type="match status" value="1"/>
</dbReference>
<evidence type="ECO:0000313" key="8">
    <source>
        <dbReference type="EMBL" id="REE67337.1"/>
    </source>
</evidence>
<feature type="transmembrane region" description="Helical" evidence="7">
    <location>
        <begin position="275"/>
        <end position="294"/>
    </location>
</feature>
<feature type="transmembrane region" description="Helical" evidence="7">
    <location>
        <begin position="12"/>
        <end position="35"/>
    </location>
</feature>
<evidence type="ECO:0000313" key="9">
    <source>
        <dbReference type="Proteomes" id="UP000256304"/>
    </source>
</evidence>
<reference evidence="8 9" key="1">
    <citation type="submission" date="2018-08" db="EMBL/GenBank/DDBJ databases">
        <title>Genomic Encyclopedia of Type Strains, Phase III (KMG-III): the genomes of soil and plant-associated and newly described type strains.</title>
        <authorList>
            <person name="Whitman W."/>
        </authorList>
    </citation>
    <scope>NUCLEOTIDE SEQUENCE [LARGE SCALE GENOMIC DNA]</scope>
    <source>
        <strain evidence="8 9">CGMCC 1.10966</strain>
    </source>
</reference>
<comment type="caution">
    <text evidence="8">The sequence shown here is derived from an EMBL/GenBank/DDBJ whole genome shotgun (WGS) entry which is preliminary data.</text>
</comment>
<sequence length="305" mass="33527">MLAFFNTFTPVSIAALLIGTGGACYEPSALALFANSSEGSTNATRKTFIQLNLALNAGAITGPLLGGILFTDAKLLFLISASLFFCLFLLQRKLLPALKPNIQSREQTFSSGLKSILNNKPYLLFCLAMVFFWFMFTQLTVAFPLHMFHLTGKPDLVFWVVTINASVGLLFMFASQKWLAKKDIKDALRSGFHIMTIAMTLIGLISSPSWLIFCLILFTIGETLVLPTSDAAISEFSKGRHYASYYGFFELSFAVGATLGNYVGTAFFSNDNNSIIQWLIFGLAGLIGSSLLKLETIRSKLESYQ</sequence>
<dbReference type="Proteomes" id="UP000256304">
    <property type="component" value="Unassembled WGS sequence"/>
</dbReference>
<dbReference type="InterPro" id="IPR036259">
    <property type="entry name" value="MFS_trans_sf"/>
</dbReference>
<name>A0A3D9QUI8_9BACL</name>
<feature type="transmembrane region" description="Helical" evidence="7">
    <location>
        <begin position="47"/>
        <end position="69"/>
    </location>
</feature>
<comment type="subcellular location">
    <subcellularLocation>
        <location evidence="1">Cell membrane</location>
        <topology evidence="1">Multi-pass membrane protein</topology>
    </subcellularLocation>
</comment>
<evidence type="ECO:0000256" key="4">
    <source>
        <dbReference type="ARBA" id="ARBA00022692"/>
    </source>
</evidence>
<dbReference type="InterPro" id="IPR050171">
    <property type="entry name" value="MFS_Transporters"/>
</dbReference>